<dbReference type="InterPro" id="IPR025792">
    <property type="entry name" value="tRNA_Gua_MeTrfase_euk"/>
</dbReference>
<dbReference type="SUPFAM" id="SSF53335">
    <property type="entry name" value="S-adenosyl-L-methionine-dependent methyltransferases"/>
    <property type="match status" value="2"/>
</dbReference>
<comment type="function">
    <text evidence="10">Specifically methylates the N1 position of guanosine-37 in various cytoplasmic and mitochondrial tRNAs. Methylation is not dependent on the nature of the nucleoside 5' of the target nucleoside. This is the first step in the biosynthesis of wybutosine (yW), a modified base adjacent to the anticodon of tRNAs and required for accurate decoding.</text>
</comment>
<evidence type="ECO:0000256" key="3">
    <source>
        <dbReference type="ARBA" id="ARBA00022603"/>
    </source>
</evidence>
<dbReference type="EC" id="2.1.1.228" evidence="10"/>
<reference evidence="13" key="1">
    <citation type="submission" date="2016-04" db="EMBL/GenBank/DDBJ databases">
        <authorList>
            <person name="Nguyen H.D."/>
            <person name="Samba Siva P."/>
            <person name="Cullis J."/>
            <person name="Levesque C.A."/>
            <person name="Hambleton S."/>
        </authorList>
    </citation>
    <scope>NUCLEOTIDE SEQUENCE</scope>
    <source>
        <strain evidence="13">DAOMC 236416</strain>
    </source>
</reference>
<evidence type="ECO:0000313" key="13">
    <source>
        <dbReference type="EMBL" id="KAE8254846.1"/>
    </source>
</evidence>
<dbReference type="HAMAP" id="MF_03152">
    <property type="entry name" value="TRM5"/>
    <property type="match status" value="1"/>
</dbReference>
<keyword evidence="5 10" id="KW-0949">S-adenosyl-L-methionine</keyword>
<keyword evidence="14" id="KW-1185">Reference proteome</keyword>
<comment type="subunit">
    <text evidence="10">Monomer.</text>
</comment>
<dbReference type="PANTHER" id="PTHR23245">
    <property type="entry name" value="TRNA METHYLTRANSFERASE"/>
    <property type="match status" value="1"/>
</dbReference>
<dbReference type="PROSITE" id="PS51684">
    <property type="entry name" value="SAM_MT_TRM5_TYW2"/>
    <property type="match status" value="1"/>
</dbReference>
<feature type="compositionally biased region" description="Polar residues" evidence="11">
    <location>
        <begin position="439"/>
        <end position="450"/>
    </location>
</feature>
<dbReference type="InterPro" id="IPR029063">
    <property type="entry name" value="SAM-dependent_MTases_sf"/>
</dbReference>
<evidence type="ECO:0000256" key="2">
    <source>
        <dbReference type="ARBA" id="ARBA00022490"/>
    </source>
</evidence>
<keyword evidence="6 10" id="KW-0819">tRNA processing</keyword>
<dbReference type="AlphaFoldDB" id="A0A177T9K7"/>
<dbReference type="GO" id="GO:0070901">
    <property type="term" value="P:mitochondrial tRNA methylation"/>
    <property type="evidence" value="ECO:0007669"/>
    <property type="project" value="TreeGrafter"/>
</dbReference>
<dbReference type="PANTHER" id="PTHR23245:SF36">
    <property type="entry name" value="TRNA (GUANINE(37)-N1)-METHYLTRANSFERASE"/>
    <property type="match status" value="1"/>
</dbReference>
<dbReference type="Proteomes" id="UP000077521">
    <property type="component" value="Unassembled WGS sequence"/>
</dbReference>
<feature type="compositionally biased region" description="Basic and acidic residues" evidence="11">
    <location>
        <begin position="370"/>
        <end position="384"/>
    </location>
</feature>
<evidence type="ECO:0000256" key="1">
    <source>
        <dbReference type="ARBA" id="ARBA00009775"/>
    </source>
</evidence>
<dbReference type="InterPro" id="IPR030382">
    <property type="entry name" value="MeTrfase_TRM5/TYW2"/>
</dbReference>
<protein>
    <recommendedName>
        <fullName evidence="10">tRNA (guanine(37)-N1)-methyltransferase</fullName>
        <ecNumber evidence="10">2.1.1.228</ecNumber>
    </recommendedName>
    <alternativeName>
        <fullName evidence="10">M1G-methyltransferase</fullName>
    </alternativeName>
    <alternativeName>
        <fullName evidence="10">tRNA [GM37] methyltransferase</fullName>
    </alternativeName>
    <alternativeName>
        <fullName evidence="10">tRNA methyltransferase 5</fullName>
    </alternativeName>
</protein>
<comment type="similarity">
    <text evidence="10">Belongs to the TRM5 / TYW2 family.</text>
</comment>
<organism evidence="13 14">
    <name type="scientific">Tilletia indica</name>
    <dbReference type="NCBI Taxonomy" id="43049"/>
    <lineage>
        <taxon>Eukaryota</taxon>
        <taxon>Fungi</taxon>
        <taxon>Dikarya</taxon>
        <taxon>Basidiomycota</taxon>
        <taxon>Ustilaginomycotina</taxon>
        <taxon>Exobasidiomycetes</taxon>
        <taxon>Tilletiales</taxon>
        <taxon>Tilletiaceae</taxon>
        <taxon>Tilletia</taxon>
    </lineage>
</organism>
<evidence type="ECO:0000313" key="14">
    <source>
        <dbReference type="Proteomes" id="UP000077521"/>
    </source>
</evidence>
<evidence type="ECO:0000256" key="8">
    <source>
        <dbReference type="ARBA" id="ARBA00023242"/>
    </source>
</evidence>
<feature type="region of interest" description="Disordered" evidence="11">
    <location>
        <begin position="370"/>
        <end position="399"/>
    </location>
</feature>
<dbReference type="GO" id="GO:0052906">
    <property type="term" value="F:tRNA (guanine(37)-N1)-methyltransferase activity"/>
    <property type="evidence" value="ECO:0007669"/>
    <property type="project" value="UniProtKB-UniRule"/>
</dbReference>
<keyword evidence="7 10" id="KW-0496">Mitochondrion</keyword>
<dbReference type="Pfam" id="PF25133">
    <property type="entry name" value="TYW2_N_2"/>
    <property type="match status" value="1"/>
</dbReference>
<evidence type="ECO:0000256" key="9">
    <source>
        <dbReference type="ARBA" id="ARBA00047783"/>
    </source>
</evidence>
<dbReference type="GO" id="GO:0005634">
    <property type="term" value="C:nucleus"/>
    <property type="evidence" value="ECO:0007669"/>
    <property type="project" value="UniProtKB-SubCell"/>
</dbReference>
<dbReference type="GO" id="GO:0005759">
    <property type="term" value="C:mitochondrial matrix"/>
    <property type="evidence" value="ECO:0007669"/>
    <property type="project" value="UniProtKB-SubCell"/>
</dbReference>
<feature type="region of interest" description="Disordered" evidence="11">
    <location>
        <begin position="579"/>
        <end position="623"/>
    </location>
</feature>
<name>A0A177T9K7_9BASI</name>
<comment type="catalytic activity">
    <reaction evidence="9 10">
        <text>guanosine(37) in tRNA + S-adenosyl-L-methionine = N(1)-methylguanosine(37) in tRNA + S-adenosyl-L-homocysteine + H(+)</text>
        <dbReference type="Rhea" id="RHEA:36899"/>
        <dbReference type="Rhea" id="RHEA-COMP:10145"/>
        <dbReference type="Rhea" id="RHEA-COMP:10147"/>
        <dbReference type="ChEBI" id="CHEBI:15378"/>
        <dbReference type="ChEBI" id="CHEBI:57856"/>
        <dbReference type="ChEBI" id="CHEBI:59789"/>
        <dbReference type="ChEBI" id="CHEBI:73542"/>
        <dbReference type="ChEBI" id="CHEBI:74269"/>
        <dbReference type="EC" id="2.1.1.228"/>
    </reaction>
</comment>
<feature type="compositionally biased region" description="Acidic residues" evidence="11">
    <location>
        <begin position="385"/>
        <end position="397"/>
    </location>
</feature>
<dbReference type="FunFam" id="3.30.300.110:FF:000001">
    <property type="entry name" value="tRNA (guanine(37)-N1)-methyltransferase"/>
    <property type="match status" value="1"/>
</dbReference>
<keyword evidence="2 10" id="KW-0963">Cytoplasm</keyword>
<dbReference type="EMBL" id="LWDF02000177">
    <property type="protein sequence ID" value="KAE8254846.1"/>
    <property type="molecule type" value="Genomic_DNA"/>
</dbReference>
<dbReference type="InterPro" id="IPR056744">
    <property type="entry name" value="TRM5/TYW2-like_N"/>
</dbReference>
<dbReference type="InterPro" id="IPR056743">
    <property type="entry name" value="TRM5-TYW2-like_MTfase"/>
</dbReference>
<evidence type="ECO:0000256" key="5">
    <source>
        <dbReference type="ARBA" id="ARBA00022691"/>
    </source>
</evidence>
<evidence type="ECO:0000256" key="10">
    <source>
        <dbReference type="HAMAP-Rule" id="MF_03152"/>
    </source>
</evidence>
<gene>
    <name evidence="10" type="primary">TRM5</name>
    <name evidence="13" type="ORF">A4X13_0g3258</name>
</gene>
<dbReference type="Gene3D" id="3.30.300.110">
    <property type="entry name" value="Met-10+ protein-like domains"/>
    <property type="match status" value="1"/>
</dbReference>
<feature type="binding site" evidence="10">
    <location>
        <begin position="400"/>
        <end position="401"/>
    </location>
    <ligand>
        <name>S-adenosyl-L-methionine</name>
        <dbReference type="ChEBI" id="CHEBI:59789"/>
    </ligand>
</feature>
<feature type="compositionally biased region" description="Low complexity" evidence="11">
    <location>
        <begin position="591"/>
        <end position="600"/>
    </location>
</feature>
<dbReference type="GO" id="GO:0002939">
    <property type="term" value="P:tRNA N1-guanine methylation"/>
    <property type="evidence" value="ECO:0007669"/>
    <property type="project" value="TreeGrafter"/>
</dbReference>
<evidence type="ECO:0000256" key="6">
    <source>
        <dbReference type="ARBA" id="ARBA00022694"/>
    </source>
</evidence>
<feature type="domain" description="SAM-dependent methyltransferase TRM5/TYW2-type" evidence="12">
    <location>
        <begin position="170"/>
        <end position="657"/>
    </location>
</feature>
<accession>A0A177T9K7</accession>
<keyword evidence="8 10" id="KW-0539">Nucleus</keyword>
<evidence type="ECO:0000256" key="4">
    <source>
        <dbReference type="ARBA" id="ARBA00022679"/>
    </source>
</evidence>
<evidence type="ECO:0000256" key="7">
    <source>
        <dbReference type="ARBA" id="ARBA00023128"/>
    </source>
</evidence>
<sequence>MGASSKAKLPNVVQQTISPPTGIPRLPSIPNYVRPLPPPGATVALNDIAQTVRIGPLKSLFKRTLEQMAISLPATASSKVMGAQEMKDYLFAARNIRPVISHPNDLEKRIVVLSIQSEDELSEEARSYISSIGGELIPHQVHIDYDYYSADQILATLLPEGLPMGTPTSFTIIGHIAHLNLRDDYLPYRFLIGEVILDKNLRAVRTVVNKLDTIDAQFRFFDMELLAGVPEFETTASEQNCSYTFDFRTVYFNSRLHAEHARIAQLVFKPSDVVVDVMAGVGPFAIPAAKKERGNHLNVMAAAHAVSGGPGAVAGKTKLPPATMSEAGQAASGPCWVLANDLNPASTASLAANVVTNKVEPRVFVPRIKDVRSQNSKGKERYTDEEQPLDGPDDEPLGLDGREFIRRATRWAWDGIPWFQKPVRPSDANSKTSPDRRATTQSKAQRSSSPDDIIGKVLLDQKPVPQPKPQPTERKRRQVAVRDIRPPARIPQHFVMNLPASAIEFLDAYRGLFSRVFGAEGERAQVERVLAARDSHANALKYPMVHVHCFTKALETPYEDIVARANAALGFTKGAEEGGLQAPRYRERPPTLKSLSTSSSADQAEVVPPMSSIPPVTGDSMAASDEEVERGREVSIHFVRRVAPNKDMYCLSFRLWAECVWE</sequence>
<comment type="subcellular location">
    <subcellularLocation>
        <location evidence="10">Mitochondrion matrix</location>
    </subcellularLocation>
    <subcellularLocation>
        <location evidence="10">Nucleus</location>
    </subcellularLocation>
    <subcellularLocation>
        <location evidence="10">Cytoplasm</location>
    </subcellularLocation>
    <text evidence="10">Predominantly in the mitochondria and in the nucleus.</text>
</comment>
<dbReference type="Pfam" id="PF02475">
    <property type="entry name" value="TRM5-TYW2_MTfase"/>
    <property type="match status" value="1"/>
</dbReference>
<keyword evidence="4 10" id="KW-0808">Transferase</keyword>
<keyword evidence="3 10" id="KW-0489">Methyltransferase</keyword>
<feature type="binding site" evidence="10">
    <location>
        <position position="260"/>
    </location>
    <ligand>
        <name>S-adenosyl-L-methionine</name>
        <dbReference type="ChEBI" id="CHEBI:59789"/>
    </ligand>
</feature>
<comment type="similarity">
    <text evidence="1">Belongs to the class I-like SAM-binding methyltransferase superfamily. TRM5/TYW2 family.</text>
</comment>
<feature type="region of interest" description="Disordered" evidence="11">
    <location>
        <begin position="422"/>
        <end position="483"/>
    </location>
</feature>
<evidence type="ECO:0000256" key="11">
    <source>
        <dbReference type="SAM" id="MobiDB-lite"/>
    </source>
</evidence>
<reference evidence="13" key="2">
    <citation type="journal article" date="2019" name="IMA Fungus">
        <title>Genome sequencing and comparison of five Tilletia species to identify candidate genes for the detection of regulated species infecting wheat.</title>
        <authorList>
            <person name="Nguyen H.D.T."/>
            <person name="Sultana T."/>
            <person name="Kesanakurti P."/>
            <person name="Hambleton S."/>
        </authorList>
    </citation>
    <scope>NUCLEOTIDE SEQUENCE</scope>
    <source>
        <strain evidence="13">DAOMC 236416</strain>
    </source>
</reference>
<evidence type="ECO:0000259" key="12">
    <source>
        <dbReference type="PROSITE" id="PS51684"/>
    </source>
</evidence>
<dbReference type="Gene3D" id="3.40.50.150">
    <property type="entry name" value="Vaccinia Virus protein VP39"/>
    <property type="match status" value="2"/>
</dbReference>
<feature type="binding site" evidence="10">
    <location>
        <begin position="341"/>
        <end position="342"/>
    </location>
    <ligand>
        <name>S-adenosyl-L-methionine</name>
        <dbReference type="ChEBI" id="CHEBI:59789"/>
    </ligand>
</feature>
<feature type="binding site" evidence="10">
    <location>
        <position position="497"/>
    </location>
    <ligand>
        <name>S-adenosyl-L-methionine</name>
        <dbReference type="ChEBI" id="CHEBI:59789"/>
    </ligand>
</feature>
<proteinExistence type="inferred from homology"/>
<comment type="caution">
    <text evidence="13">The sequence shown here is derived from an EMBL/GenBank/DDBJ whole genome shotgun (WGS) entry which is preliminary data.</text>
</comment>